<evidence type="ECO:0000313" key="5">
    <source>
        <dbReference type="Proteomes" id="UP001188597"/>
    </source>
</evidence>
<dbReference type="PANTHER" id="PTHR42648:SF28">
    <property type="entry name" value="TRANSPOSON-ENCODED PROTEIN WITH RIBONUCLEASE H-LIKE AND RETROVIRUS ZINC FINGER-LIKE DOMAINS"/>
    <property type="match status" value="1"/>
</dbReference>
<dbReference type="Proteomes" id="UP001188597">
    <property type="component" value="Unassembled WGS sequence"/>
</dbReference>
<dbReference type="EMBL" id="JAVXUP010000050">
    <property type="protein sequence ID" value="KAK3040674.1"/>
    <property type="molecule type" value="Genomic_DNA"/>
</dbReference>
<reference evidence="4" key="1">
    <citation type="submission" date="2022-12" db="EMBL/GenBank/DDBJ databases">
        <title>Draft genome assemblies for two species of Escallonia (Escalloniales).</title>
        <authorList>
            <person name="Chanderbali A."/>
            <person name="Dervinis C."/>
            <person name="Anghel I."/>
            <person name="Soltis D."/>
            <person name="Soltis P."/>
            <person name="Zapata F."/>
        </authorList>
    </citation>
    <scope>NUCLEOTIDE SEQUENCE</scope>
    <source>
        <strain evidence="4">UCBG64.0493</strain>
        <tissue evidence="4">Leaf</tissue>
    </source>
</reference>
<evidence type="ECO:0008006" key="6">
    <source>
        <dbReference type="Google" id="ProtNLM"/>
    </source>
</evidence>
<dbReference type="InterPro" id="IPR036397">
    <property type="entry name" value="RNaseH_sf"/>
</dbReference>
<dbReference type="Pfam" id="PF22936">
    <property type="entry name" value="Pol_BBD"/>
    <property type="match status" value="1"/>
</dbReference>
<keyword evidence="5" id="KW-1185">Reference proteome</keyword>
<dbReference type="GO" id="GO:0003676">
    <property type="term" value="F:nucleic acid binding"/>
    <property type="evidence" value="ECO:0007669"/>
    <property type="project" value="InterPro"/>
</dbReference>
<evidence type="ECO:0000256" key="1">
    <source>
        <dbReference type="ARBA" id="ARBA00022670"/>
    </source>
</evidence>
<comment type="caution">
    <text evidence="4">The sequence shown here is derived from an EMBL/GenBank/DDBJ whole genome shotgun (WGS) entry which is preliminary data.</text>
</comment>
<feature type="domain" description="Retrovirus-related Pol polyprotein from transposon TNT 1-94-like beta-barrel" evidence="3">
    <location>
        <begin position="1"/>
        <end position="68"/>
    </location>
</feature>
<evidence type="ECO:0000313" key="4">
    <source>
        <dbReference type="EMBL" id="KAK3040674.1"/>
    </source>
</evidence>
<dbReference type="InterPro" id="IPR039537">
    <property type="entry name" value="Retrotran_Ty1/copia-like"/>
</dbReference>
<gene>
    <name evidence="4" type="ORF">RJ639_028370</name>
</gene>
<dbReference type="InterPro" id="IPR054722">
    <property type="entry name" value="PolX-like_BBD"/>
</dbReference>
<dbReference type="GO" id="GO:0008233">
    <property type="term" value="F:peptidase activity"/>
    <property type="evidence" value="ECO:0007669"/>
    <property type="project" value="UniProtKB-KW"/>
</dbReference>
<dbReference type="AlphaFoldDB" id="A0AA88X6X1"/>
<dbReference type="Gene3D" id="3.30.420.10">
    <property type="entry name" value="Ribonuclease H-like superfamily/Ribonuclease H"/>
    <property type="match status" value="1"/>
</dbReference>
<evidence type="ECO:0000259" key="2">
    <source>
        <dbReference type="Pfam" id="PF13976"/>
    </source>
</evidence>
<organism evidence="4 5">
    <name type="scientific">Escallonia herrerae</name>
    <dbReference type="NCBI Taxonomy" id="1293975"/>
    <lineage>
        <taxon>Eukaryota</taxon>
        <taxon>Viridiplantae</taxon>
        <taxon>Streptophyta</taxon>
        <taxon>Embryophyta</taxon>
        <taxon>Tracheophyta</taxon>
        <taxon>Spermatophyta</taxon>
        <taxon>Magnoliopsida</taxon>
        <taxon>eudicotyledons</taxon>
        <taxon>Gunneridae</taxon>
        <taxon>Pentapetalae</taxon>
        <taxon>asterids</taxon>
        <taxon>campanulids</taxon>
        <taxon>Escalloniales</taxon>
        <taxon>Escalloniaceae</taxon>
        <taxon>Escallonia</taxon>
    </lineage>
</organism>
<feature type="domain" description="GAG-pre-integrase" evidence="2">
    <location>
        <begin position="97"/>
        <end position="166"/>
    </location>
</feature>
<dbReference type="InterPro" id="IPR025724">
    <property type="entry name" value="GAG-pre-integrase_dom"/>
</dbReference>
<dbReference type="Pfam" id="PF13976">
    <property type="entry name" value="gag_pre-integrs"/>
    <property type="match status" value="1"/>
</dbReference>
<name>A0AA88X6X1_9ASTE</name>
<dbReference type="SUPFAM" id="SSF53098">
    <property type="entry name" value="Ribonuclease H-like"/>
    <property type="match status" value="1"/>
</dbReference>
<accession>A0AA88X6X1</accession>
<dbReference type="InterPro" id="IPR012337">
    <property type="entry name" value="RNaseH-like_sf"/>
</dbReference>
<dbReference type="GO" id="GO:0006508">
    <property type="term" value="P:proteolysis"/>
    <property type="evidence" value="ECO:0007669"/>
    <property type="project" value="UniProtKB-KW"/>
</dbReference>
<dbReference type="PANTHER" id="PTHR42648">
    <property type="entry name" value="TRANSPOSASE, PUTATIVE-RELATED"/>
    <property type="match status" value="1"/>
</dbReference>
<evidence type="ECO:0000259" key="3">
    <source>
        <dbReference type="Pfam" id="PF22936"/>
    </source>
</evidence>
<protein>
    <recommendedName>
        <fullName evidence="6">Retrovirus-related Pol polyprotein from transposon TNT 1-94</fullName>
    </recommendedName>
</protein>
<keyword evidence="1" id="KW-0378">Hydrolase</keyword>
<proteinExistence type="predicted"/>
<keyword evidence="1" id="KW-0645">Protease</keyword>
<sequence>MCPHKEWFDCLTPCNNGIVLMGNDVVCEVMGIGTIKIKMFDEIVKTLGDVRYIPDLKKIWMSLATLDSVDCSISIKGGVMKVSKGAIVIMKAQRTENLYKLMGNTVIGGASVSTHASSSNDNYELWHKRLEHLSEGSMPEHHKHKLLQGVKSCKLDFYKFCVFGKHERVSFKAASHTSKGVLDYVHSDVWGPIKHVSNGRARYIVTFIDDFSRKVWVYFMKHKFEVFNVFKQWNARVKNQTVAKKRVISGDVVFNEAKMLDRDTSSRKRDREPRTKKPTQRYGFEDLVSFALIVGSGDPTSYSETVKAEDGNLWLIAMDEEMESLQKNQTWELVKPPKGVVKAIGCKWIYRKKGRLKVQGKTGCIRCDSQSAMDLAKNQVFHARTEHIDVHYHKVKKEESFSE</sequence>